<feature type="domain" description="DDT" evidence="5">
    <location>
        <begin position="646"/>
        <end position="690"/>
    </location>
</feature>
<keyword evidence="4" id="KW-1133">Transmembrane helix</keyword>
<feature type="transmembrane region" description="Helical" evidence="4">
    <location>
        <begin position="389"/>
        <end position="407"/>
    </location>
</feature>
<feature type="compositionally biased region" description="Acidic residues" evidence="3">
    <location>
        <begin position="1176"/>
        <end position="1196"/>
    </location>
</feature>
<feature type="compositionally biased region" description="Acidic residues" evidence="3">
    <location>
        <begin position="1212"/>
        <end position="1242"/>
    </location>
</feature>
<dbReference type="InterPro" id="IPR018501">
    <property type="entry name" value="DDT_dom"/>
</dbReference>
<dbReference type="EMBL" id="KZ667897">
    <property type="protein sequence ID" value="PPR89578.1"/>
    <property type="molecule type" value="Genomic_DNA"/>
</dbReference>
<dbReference type="Pfam" id="PF02791">
    <property type="entry name" value="DDT"/>
    <property type="match status" value="1"/>
</dbReference>
<feature type="transmembrane region" description="Helical" evidence="4">
    <location>
        <begin position="487"/>
        <end position="511"/>
    </location>
</feature>
<dbReference type="Proteomes" id="UP000239757">
    <property type="component" value="Unassembled WGS sequence"/>
</dbReference>
<evidence type="ECO:0000259" key="6">
    <source>
        <dbReference type="Pfam" id="PF06813"/>
    </source>
</evidence>
<dbReference type="InterPro" id="IPR056555">
    <property type="entry name" value="NFD4_C"/>
</dbReference>
<keyword evidence="4" id="KW-0472">Membrane</keyword>
<feature type="compositionally biased region" description="Basic and acidic residues" evidence="3">
    <location>
        <begin position="1254"/>
        <end position="1264"/>
    </location>
</feature>
<feature type="compositionally biased region" description="Polar residues" evidence="3">
    <location>
        <begin position="1349"/>
        <end position="1359"/>
    </location>
</feature>
<dbReference type="PANTHER" id="PTHR14296:SF3">
    <property type="entry name" value="DIKAR, ISOFORM F"/>
    <property type="match status" value="1"/>
</dbReference>
<feature type="compositionally biased region" description="Polar residues" evidence="3">
    <location>
        <begin position="606"/>
        <end position="620"/>
    </location>
</feature>
<dbReference type="InterPro" id="IPR036259">
    <property type="entry name" value="MFS_trans_sf"/>
</dbReference>
<feature type="region of interest" description="Disordered" evidence="3">
    <location>
        <begin position="1092"/>
        <end position="1399"/>
    </location>
</feature>
<feature type="transmembrane region" description="Helical" evidence="4">
    <location>
        <begin position="89"/>
        <end position="113"/>
    </location>
</feature>
<feature type="transmembrane region" description="Helical" evidence="4">
    <location>
        <begin position="185"/>
        <end position="205"/>
    </location>
</feature>
<dbReference type="CDD" id="cd17354">
    <property type="entry name" value="MFS_Mch1p_like"/>
    <property type="match status" value="1"/>
</dbReference>
<feature type="transmembrane region" description="Helical" evidence="4">
    <location>
        <begin position="217"/>
        <end position="238"/>
    </location>
</feature>
<accession>A0A2P5WET9</accession>
<feature type="transmembrane region" description="Helical" evidence="4">
    <location>
        <begin position="21"/>
        <end position="40"/>
    </location>
</feature>
<dbReference type="OrthoDB" id="303107at2759"/>
<proteinExistence type="predicted"/>
<gene>
    <name evidence="8" type="ORF">GOBAR_AA31110</name>
</gene>
<comment type="subcellular location">
    <subcellularLocation>
        <location evidence="1">Nucleus</location>
    </subcellularLocation>
</comment>
<feature type="transmembrane region" description="Helical" evidence="4">
    <location>
        <begin position="244"/>
        <end position="267"/>
    </location>
</feature>
<feature type="compositionally biased region" description="Basic and acidic residues" evidence="3">
    <location>
        <begin position="1293"/>
        <end position="1315"/>
    </location>
</feature>
<feature type="transmembrane region" description="Helical" evidence="4">
    <location>
        <begin position="318"/>
        <end position="338"/>
    </location>
</feature>
<reference evidence="8 9" key="1">
    <citation type="submission" date="2015-01" db="EMBL/GenBank/DDBJ databases">
        <title>Genome of allotetraploid Gossypium barbadense reveals genomic plasticity and fiber elongation in cotton evolution.</title>
        <authorList>
            <person name="Chen X."/>
            <person name="Liu X."/>
            <person name="Zhao B."/>
            <person name="Zheng H."/>
            <person name="Hu Y."/>
            <person name="Lu G."/>
            <person name="Yang C."/>
            <person name="Chen J."/>
            <person name="Shan C."/>
            <person name="Zhang L."/>
            <person name="Zhou Y."/>
            <person name="Wang L."/>
            <person name="Guo W."/>
            <person name="Bai Y."/>
            <person name="Ruan J."/>
            <person name="Shangguan X."/>
            <person name="Mao Y."/>
            <person name="Jiang J."/>
            <person name="Zhu Y."/>
            <person name="Lei J."/>
            <person name="Kang H."/>
            <person name="Chen S."/>
            <person name="He X."/>
            <person name="Wang R."/>
            <person name="Wang Y."/>
            <person name="Chen J."/>
            <person name="Wang L."/>
            <person name="Yu S."/>
            <person name="Wang B."/>
            <person name="Wei J."/>
            <person name="Song S."/>
            <person name="Lu X."/>
            <person name="Gao Z."/>
            <person name="Gu W."/>
            <person name="Deng X."/>
            <person name="Ma D."/>
            <person name="Wang S."/>
            <person name="Liang W."/>
            <person name="Fang L."/>
            <person name="Cai C."/>
            <person name="Zhu X."/>
            <person name="Zhou B."/>
            <person name="Zhang Y."/>
            <person name="Chen Z."/>
            <person name="Xu S."/>
            <person name="Zhu R."/>
            <person name="Wang S."/>
            <person name="Zhang T."/>
            <person name="Zhao G."/>
        </authorList>
    </citation>
    <scope>NUCLEOTIDE SEQUENCE [LARGE SCALE GENOMIC DNA]</scope>
    <source>
        <strain evidence="9">cv. Xinhai21</strain>
        <tissue evidence="8">Leaf</tissue>
    </source>
</reference>
<evidence type="ECO:0000256" key="4">
    <source>
        <dbReference type="SAM" id="Phobius"/>
    </source>
</evidence>
<evidence type="ECO:0000259" key="7">
    <source>
        <dbReference type="Pfam" id="PF23262"/>
    </source>
</evidence>
<dbReference type="Gene3D" id="1.20.1250.20">
    <property type="entry name" value="MFS general substrate transporter like domains"/>
    <property type="match status" value="1"/>
</dbReference>
<feature type="compositionally biased region" description="Basic and acidic residues" evidence="3">
    <location>
        <begin position="1147"/>
        <end position="1156"/>
    </location>
</feature>
<dbReference type="GO" id="GO:0006355">
    <property type="term" value="P:regulation of DNA-templated transcription"/>
    <property type="evidence" value="ECO:0007669"/>
    <property type="project" value="InterPro"/>
</dbReference>
<sequence length="1399" mass="156979">MERLNLKHELGDKWISTLASIWIQCTSGSLYTFSIYSPILKSTQRYDQSTLDTVSVFKDIGANCGVLSGLLYTFATPSNRRNAYFGGPCLVLAAGAIQCFMGYFLIWASVVGLIPRPPIVGMCFFVLLAAHAQTFFNTANVVTAVRNFPDYSGTAVGIMKGFVGLSGAILIQFYETIFHNKPTSYLLVLALLPTINSLLLMWFVRIYDTKEQEEKKLLNAISCVALLLAAYLMVVIIVDHLVTFQLLVRIATFVVLLLLLSSPLCIVPSLRAREKDSSVIHQSLISEGQRFDQEMEVHDTRDSLEEDNLNLLQAMGSVNFWILFFAMACGMGSGLATVNNLGQIGESLGYSNFETNTLVSLWSIWNFLGRFGVGYVSDHFLYVKGWARPLFMVLTLSSMSVGHAVIASGMPGALYAGSILVGVCYGSQWSLMPTIASEIFGVKHMGTIFNAITIASPVGSYLFSVRVVGFIYDKEAWGSGCSGTHCFMLSFLIMASATLLGSLAALALFFHTKNFYNQVILRRLLHSLRDRGGDRSSESLIIVGTMAAIAKAKRSNRPSRACTIRASQRLYAQQQQAAIERRQKQAKKDQQHNHHQPKQPKDHSDGSSSPQQQCGGNSKIVTPLVAPPEPSQLPRWTIRSMWELASVLNFLHVFRPLLNIAVEFSAEEFETALITPNDTLADIHIPLLKVDSYGIYFLKYGFLQLRTLFIDEAIGMQVFSWDAVIGPILLYTQGSVLLLYSSARVGLSLSAIGGVEPQEMDIGSHIITFDFSSNKDELYVLLVEIPEHELCLFLDPGEAYEWGDTLMEGNMVKCVIALNDDTWSQWPHAIPPITRMPLTRDTWVTVLCRKLRDWWHWVADGDLPIVASHGAEIELYKSLDPGVRVVILKALCDIRVEQDDIRSYIDNSLKHGVQLSAFRKERIGGDSQGINYWYEDDAVVGHRLYREIRKVELKKAKMKGSHVPNSATYLWETVATNFEEFQDVSSYRSLDDKDVLSSSTVEEQTEFCEKLFASKNRAEASLGKKLKNDKLPEIEKEHKRKERLLKKQHRQALLLDNFLAVDGLGPGRSLRDRKPVTYTFDDYDRSINEAIKITKRKAPSPDPLNGRDVAKSEPSANGKLTGPSHGSEQDSYNLPSPKSPEYDDFDDNRSGELDRSNRRRQRPQRYSAKEFVEAVSDNEADFDSDDDIVGEAVYDEEYLRKRKQRRQSSSSEGDEEYRWDEENAEDEEEEEEDSLSISEDSDEAPKVKKLPGRTRRETKLRSVDELQSGLRRSKRATRNRINYRQYELSESETESKPEKSNPSDEHSDASEKEEFSEGSQDSNGSDDEQEMEVNPPMEGNSDPVEKEQSQAPEQSSGSGQDEADGAQKRRFLDLNELAPGSGCDDGPNTIMKDEDRNDF</sequence>
<name>A0A2P5WET9_GOSBA</name>
<protein>
    <recommendedName>
        <fullName evidence="10">Major facilitator superfamily (MFS) profile domain-containing protein</fullName>
    </recommendedName>
</protein>
<feature type="transmembrane region" description="Helical" evidence="4">
    <location>
        <begin position="119"/>
        <end position="139"/>
    </location>
</feature>
<feature type="transmembrane region" description="Helical" evidence="4">
    <location>
        <begin position="448"/>
        <end position="472"/>
    </location>
</feature>
<dbReference type="Pfam" id="PF23262">
    <property type="entry name" value="NFD4_C"/>
    <property type="match status" value="1"/>
</dbReference>
<dbReference type="PANTHER" id="PTHR14296">
    <property type="entry name" value="REMODELING AND SPACING FACTOR 1"/>
    <property type="match status" value="1"/>
</dbReference>
<feature type="region of interest" description="Disordered" evidence="3">
    <location>
        <begin position="575"/>
        <end position="626"/>
    </location>
</feature>
<evidence type="ECO:0000313" key="8">
    <source>
        <dbReference type="EMBL" id="PPR89578.1"/>
    </source>
</evidence>
<organism evidence="8 9">
    <name type="scientific">Gossypium barbadense</name>
    <name type="common">Sea Island cotton</name>
    <name type="synonym">Hibiscus barbadensis</name>
    <dbReference type="NCBI Taxonomy" id="3634"/>
    <lineage>
        <taxon>Eukaryota</taxon>
        <taxon>Viridiplantae</taxon>
        <taxon>Streptophyta</taxon>
        <taxon>Embryophyta</taxon>
        <taxon>Tracheophyta</taxon>
        <taxon>Spermatophyta</taxon>
        <taxon>Magnoliopsida</taxon>
        <taxon>eudicotyledons</taxon>
        <taxon>Gunneridae</taxon>
        <taxon>Pentapetalae</taxon>
        <taxon>rosids</taxon>
        <taxon>malvids</taxon>
        <taxon>Malvales</taxon>
        <taxon>Malvaceae</taxon>
        <taxon>Malvoideae</taxon>
        <taxon>Gossypium</taxon>
    </lineage>
</organism>
<feature type="compositionally biased region" description="Basic and acidic residues" evidence="3">
    <location>
        <begin position="579"/>
        <end position="592"/>
    </location>
</feature>
<feature type="compositionally biased region" description="Polar residues" evidence="3">
    <location>
        <begin position="1124"/>
        <end position="1136"/>
    </location>
</feature>
<keyword evidence="4" id="KW-0812">Transmembrane</keyword>
<dbReference type="GO" id="GO:0031213">
    <property type="term" value="C:RSF complex"/>
    <property type="evidence" value="ECO:0007669"/>
    <property type="project" value="InterPro"/>
</dbReference>
<feature type="domain" description="NFD4 C-terminal" evidence="7">
    <location>
        <begin position="315"/>
        <end position="516"/>
    </location>
</feature>
<evidence type="ECO:0008006" key="10">
    <source>
        <dbReference type="Google" id="ProtNLM"/>
    </source>
</evidence>
<feature type="transmembrane region" description="Helical" evidence="4">
    <location>
        <begin position="151"/>
        <end position="173"/>
    </location>
</feature>
<evidence type="ECO:0000256" key="2">
    <source>
        <dbReference type="ARBA" id="ARBA00023242"/>
    </source>
</evidence>
<dbReference type="InterPro" id="IPR010658">
    <property type="entry name" value="Nodulin-like"/>
</dbReference>
<dbReference type="SUPFAM" id="SSF103473">
    <property type="entry name" value="MFS general substrate transporter"/>
    <property type="match status" value="2"/>
</dbReference>
<evidence type="ECO:0000256" key="3">
    <source>
        <dbReference type="SAM" id="MobiDB-lite"/>
    </source>
</evidence>
<feature type="transmembrane region" description="Helical" evidence="4">
    <location>
        <begin position="413"/>
        <end position="436"/>
    </location>
</feature>
<evidence type="ECO:0000259" key="5">
    <source>
        <dbReference type="Pfam" id="PF02791"/>
    </source>
</evidence>
<evidence type="ECO:0000313" key="9">
    <source>
        <dbReference type="Proteomes" id="UP000239757"/>
    </source>
</evidence>
<keyword evidence="2" id="KW-0539">Nucleus</keyword>
<dbReference type="InterPro" id="IPR028938">
    <property type="entry name" value="Rsf1-like"/>
</dbReference>
<evidence type="ECO:0000256" key="1">
    <source>
        <dbReference type="ARBA" id="ARBA00004123"/>
    </source>
</evidence>
<dbReference type="Pfam" id="PF06813">
    <property type="entry name" value="Nodulin-like"/>
    <property type="match status" value="1"/>
</dbReference>
<feature type="domain" description="Nodulin-like" evidence="6">
    <location>
        <begin position="13"/>
        <end position="267"/>
    </location>
</feature>